<evidence type="ECO:0000256" key="1">
    <source>
        <dbReference type="SAM" id="Phobius"/>
    </source>
</evidence>
<keyword evidence="4" id="KW-1185">Reference proteome</keyword>
<keyword evidence="1" id="KW-0472">Membrane</keyword>
<gene>
    <name evidence="3" type="ORF">GCM10010971_38830</name>
</gene>
<dbReference type="PROSITE" id="PS50222">
    <property type="entry name" value="EF_HAND_2"/>
    <property type="match status" value="1"/>
</dbReference>
<keyword evidence="1" id="KW-0812">Transmembrane</keyword>
<dbReference type="InterPro" id="IPR018247">
    <property type="entry name" value="EF_Hand_1_Ca_BS"/>
</dbReference>
<evidence type="ECO:0000313" key="4">
    <source>
        <dbReference type="Proteomes" id="UP000621859"/>
    </source>
</evidence>
<feature type="domain" description="EF-hand" evidence="2">
    <location>
        <begin position="210"/>
        <end position="245"/>
    </location>
</feature>
<dbReference type="InterPro" id="IPR002048">
    <property type="entry name" value="EF_hand_dom"/>
</dbReference>
<accession>A0ABQ2PSZ4</accession>
<protein>
    <recommendedName>
        <fullName evidence="2">EF-hand domain-containing protein</fullName>
    </recommendedName>
</protein>
<comment type="caution">
    <text evidence="3">The sequence shown here is derived from an EMBL/GenBank/DDBJ whole genome shotgun (WGS) entry which is preliminary data.</text>
</comment>
<evidence type="ECO:0000313" key="3">
    <source>
        <dbReference type="EMBL" id="GGP28064.1"/>
    </source>
</evidence>
<reference evidence="4" key="1">
    <citation type="journal article" date="2019" name="Int. J. Syst. Evol. Microbiol.">
        <title>The Global Catalogue of Microorganisms (GCM) 10K type strain sequencing project: providing services to taxonomists for standard genome sequencing and annotation.</title>
        <authorList>
            <consortium name="The Broad Institute Genomics Platform"/>
            <consortium name="The Broad Institute Genome Sequencing Center for Infectious Disease"/>
            <person name="Wu L."/>
            <person name="Ma J."/>
        </authorList>
    </citation>
    <scope>NUCLEOTIDE SEQUENCE [LARGE SCALE GENOMIC DNA]</scope>
    <source>
        <strain evidence="4">CGMCC 1.8860</strain>
    </source>
</reference>
<feature type="transmembrane region" description="Helical" evidence="1">
    <location>
        <begin position="288"/>
        <end position="307"/>
    </location>
</feature>
<feature type="transmembrane region" description="Helical" evidence="1">
    <location>
        <begin position="44"/>
        <end position="60"/>
    </location>
</feature>
<proteinExistence type="predicted"/>
<dbReference type="PROSITE" id="PS00018">
    <property type="entry name" value="EF_HAND_1"/>
    <property type="match status" value="1"/>
</dbReference>
<keyword evidence="1" id="KW-1133">Transmembrane helix</keyword>
<dbReference type="RefSeq" id="WP_188698098.1">
    <property type="nucleotide sequence ID" value="NZ_BMLY01000009.1"/>
</dbReference>
<evidence type="ECO:0000259" key="2">
    <source>
        <dbReference type="PROSITE" id="PS50222"/>
    </source>
</evidence>
<dbReference type="Gene3D" id="1.10.238.10">
    <property type="entry name" value="EF-hand"/>
    <property type="match status" value="1"/>
</dbReference>
<sequence length="333" mass="37516">MLQLPFDNLWLDRLRRWPLGGCMLAAQAVVLTTGASHVHRPRDFLLLLCLIAVMSGFAWVHHRRRYMLMGGTPLTRIGSAPQGYVQVAGFAQALDDGPLVCPGIDMRCVWYQVVVEQRMSGMQNSGEYRYVDTLQSAHGFLLADDTGRCLIDPDSAEIRSTDTMVEHKDNWRYTARMICEGEPIYAIGEFVSVREQPVDMKLAVSQKLAEWKRDRADLLRRFDTDRNGQIDENEWTAARHAAEREVSDETAEVNMQAPAHVMRASRDGRPFLVATEDPSEGVSRNRRWAWLHLVLLIAILFGTLYLAHHPDRIPGHRAAPVDTLTGASNTGTP</sequence>
<dbReference type="EMBL" id="BMLY01000009">
    <property type="protein sequence ID" value="GGP28064.1"/>
    <property type="molecule type" value="Genomic_DNA"/>
</dbReference>
<dbReference type="Proteomes" id="UP000621859">
    <property type="component" value="Unassembled WGS sequence"/>
</dbReference>
<name>A0ABQ2PSZ4_9NEIS</name>
<organism evidence="3 4">
    <name type="scientific">Silvimonas amylolytica</name>
    <dbReference type="NCBI Taxonomy" id="449663"/>
    <lineage>
        <taxon>Bacteria</taxon>
        <taxon>Pseudomonadati</taxon>
        <taxon>Pseudomonadota</taxon>
        <taxon>Betaproteobacteria</taxon>
        <taxon>Neisseriales</taxon>
        <taxon>Chitinibacteraceae</taxon>
        <taxon>Silvimonas</taxon>
    </lineage>
</organism>